<evidence type="ECO:0000256" key="2">
    <source>
        <dbReference type="SAM" id="Phobius"/>
    </source>
</evidence>
<feature type="compositionally biased region" description="Low complexity" evidence="1">
    <location>
        <begin position="54"/>
        <end position="73"/>
    </location>
</feature>
<evidence type="ECO:0000313" key="4">
    <source>
        <dbReference type="Proteomes" id="UP000069705"/>
    </source>
</evidence>
<keyword evidence="2" id="KW-0812">Transmembrane</keyword>
<feature type="region of interest" description="Disordered" evidence="1">
    <location>
        <begin position="45"/>
        <end position="130"/>
    </location>
</feature>
<reference evidence="4" key="2">
    <citation type="submission" date="2016-02" db="EMBL/GenBank/DDBJ databases">
        <title>Draft genome sequence of five rapidly growing Mycobacterium species.</title>
        <authorList>
            <person name="Katahira K."/>
            <person name="Gotou Y."/>
            <person name="Iida K."/>
            <person name="Ogura Y."/>
            <person name="Hayashi T."/>
        </authorList>
    </citation>
    <scope>NUCLEOTIDE SEQUENCE [LARGE SCALE GENOMIC DNA]</scope>
    <source>
        <strain evidence="4">JCM6368</strain>
    </source>
</reference>
<gene>
    <name evidence="3" type="ORF">RMCFA_4869</name>
</gene>
<dbReference type="Pfam" id="PF11241">
    <property type="entry name" value="DUF3043"/>
    <property type="match status" value="1"/>
</dbReference>
<sequence length="272" mass="30062">MDVPRVYYLNGTLFRRYSRLIHRLGHVTGPPVAGSNLAGVKLLGRKKDNEGEPTGTDQVTGVDGTAGSTAAGSTAGGPASGTAPKGRPTPKRNEATKRRGPVAPAPLTAAEARQRRKELRGPKLSKEERKIERLTRRADMADRREKMMAGEESYLLPRDKGPVRRYVRNIVDARRNVLGLFMPAALAMIFFMLALPSLKFQQILSYAMLILVVIMMIDGLIVGRKVNRMVDEKFPDNTESGWKLGLYAASRASQLRRMRAPRPVVERGDKIS</sequence>
<keyword evidence="2" id="KW-0472">Membrane</keyword>
<organism evidence="3 4">
    <name type="scientific">Mycolicibacterium fortuitum subsp. acetamidolyticum</name>
    <dbReference type="NCBI Taxonomy" id="144550"/>
    <lineage>
        <taxon>Bacteria</taxon>
        <taxon>Bacillati</taxon>
        <taxon>Actinomycetota</taxon>
        <taxon>Actinomycetes</taxon>
        <taxon>Mycobacteriales</taxon>
        <taxon>Mycobacteriaceae</taxon>
        <taxon>Mycolicibacterium</taxon>
    </lineage>
</organism>
<evidence type="ECO:0000313" key="3">
    <source>
        <dbReference type="EMBL" id="GAT04758.1"/>
    </source>
</evidence>
<feature type="compositionally biased region" description="Basic and acidic residues" evidence="1">
    <location>
        <begin position="119"/>
        <end position="130"/>
    </location>
</feature>
<evidence type="ECO:0000256" key="1">
    <source>
        <dbReference type="SAM" id="MobiDB-lite"/>
    </source>
</evidence>
<dbReference type="Proteomes" id="UP000069705">
    <property type="component" value="Unassembled WGS sequence"/>
</dbReference>
<dbReference type="InterPro" id="IPR021403">
    <property type="entry name" value="DUF3043"/>
</dbReference>
<proteinExistence type="predicted"/>
<feature type="transmembrane region" description="Helical" evidence="2">
    <location>
        <begin position="177"/>
        <end position="197"/>
    </location>
</feature>
<comment type="caution">
    <text evidence="3">The sequence shown here is derived from an EMBL/GenBank/DDBJ whole genome shotgun (WGS) entry which is preliminary data.</text>
</comment>
<dbReference type="EMBL" id="BCSZ01000051">
    <property type="protein sequence ID" value="GAT04758.1"/>
    <property type="molecule type" value="Genomic_DNA"/>
</dbReference>
<name>A0A100WUM1_MYCFO</name>
<keyword evidence="2" id="KW-1133">Transmembrane helix</keyword>
<feature type="transmembrane region" description="Helical" evidence="2">
    <location>
        <begin position="203"/>
        <end position="223"/>
    </location>
</feature>
<protein>
    <submittedName>
        <fullName evidence="3">Integral membrane protein</fullName>
    </submittedName>
</protein>
<dbReference type="AlphaFoldDB" id="A0A100WUM1"/>
<accession>A0A100WUM1</accession>
<reference evidence="3 4" key="1">
    <citation type="journal article" date="2016" name="Genome Announc.">
        <title>Draft Genome Sequences of Five Rapidly Growing Mycobacterium Species, M. thermoresistibile, M. fortuitum subsp. acetamidolyticum, M. canariasense, M. brisbanense, and M. novocastrense.</title>
        <authorList>
            <person name="Katahira K."/>
            <person name="Ogura Y."/>
            <person name="Gotoh Y."/>
            <person name="Hayashi T."/>
        </authorList>
    </citation>
    <scope>NUCLEOTIDE SEQUENCE [LARGE SCALE GENOMIC DNA]</scope>
    <source>
        <strain evidence="3 4">JCM6368</strain>
    </source>
</reference>